<dbReference type="AlphaFoldDB" id="A0A2N3XU48"/>
<protein>
    <submittedName>
        <fullName evidence="2">Uncharacterized protein</fullName>
    </submittedName>
</protein>
<proteinExistence type="predicted"/>
<organism evidence="2 3">
    <name type="scientific">Saccharopolyspora spinosa</name>
    <dbReference type="NCBI Taxonomy" id="60894"/>
    <lineage>
        <taxon>Bacteria</taxon>
        <taxon>Bacillati</taxon>
        <taxon>Actinomycetota</taxon>
        <taxon>Actinomycetes</taxon>
        <taxon>Pseudonocardiales</taxon>
        <taxon>Pseudonocardiaceae</taxon>
        <taxon>Saccharopolyspora</taxon>
    </lineage>
</organism>
<evidence type="ECO:0000313" key="3">
    <source>
        <dbReference type="Proteomes" id="UP000233786"/>
    </source>
</evidence>
<evidence type="ECO:0000313" key="2">
    <source>
        <dbReference type="EMBL" id="PKW14120.1"/>
    </source>
</evidence>
<sequence length="380" mass="43138">MSEYQYYEFLAVDQPLDEQQQLELRDLSSRADISATRFVNEYHWSDFRGSPRVLMERYFDAFLYFANWGDRQLMVRLPARLLDLETAQPYCVDDDLTSAWQHGDHVILSFTYRDESGEWEYTSDPKLGAMLAIREELAGGDYRALYLAWLATIGLYLDWEDIDAEEVEPPVPAGLSKLTGSQRALVEFLRIDEYLLAVAAQASPPLGARPSDDGLAKFVKSMPQKEKDALLVRAANGDGSGIADLRRRYRGLHATSPVAGSRTVGELLEAASEREAERLQEEVRRAEGLRARREREAAVAREKRLDALAADEEAAWKRVDALIATKNQREYDAAVSLLIDLNALSARSGDEPKFAERYQQLREDHRRKPSLMQRFDTAGL</sequence>
<reference evidence="2" key="1">
    <citation type="submission" date="2017-12" db="EMBL/GenBank/DDBJ databases">
        <title>Sequencing the genomes of 1000 Actinobacteria strains.</title>
        <authorList>
            <person name="Klenk H.-P."/>
        </authorList>
    </citation>
    <scope>NUCLEOTIDE SEQUENCE [LARGE SCALE GENOMIC DNA]</scope>
    <source>
        <strain evidence="2">DSM 44228</strain>
    </source>
</reference>
<name>A0A2N3XU48_SACSN</name>
<dbReference type="OrthoDB" id="9066681at2"/>
<evidence type="ECO:0000256" key="1">
    <source>
        <dbReference type="SAM" id="Coils"/>
    </source>
</evidence>
<dbReference type="EMBL" id="PJNB01000001">
    <property type="protein sequence ID" value="PKW14120.1"/>
    <property type="molecule type" value="Genomic_DNA"/>
</dbReference>
<keyword evidence="3" id="KW-1185">Reference proteome</keyword>
<dbReference type="STRING" id="994479.GCA_000194155_04421"/>
<feature type="coiled-coil region" evidence="1">
    <location>
        <begin position="269"/>
        <end position="296"/>
    </location>
</feature>
<accession>A0A2N3XU48</accession>
<gene>
    <name evidence="2" type="ORF">A8926_1711</name>
</gene>
<dbReference type="RefSeq" id="WP_010309046.1">
    <property type="nucleotide sequence ID" value="NZ_CP061007.1"/>
</dbReference>
<comment type="caution">
    <text evidence="2">The sequence shown here is derived from an EMBL/GenBank/DDBJ whole genome shotgun (WGS) entry which is preliminary data.</text>
</comment>
<keyword evidence="1" id="KW-0175">Coiled coil</keyword>
<dbReference type="Proteomes" id="UP000233786">
    <property type="component" value="Unassembled WGS sequence"/>
</dbReference>